<dbReference type="SUPFAM" id="SSF56112">
    <property type="entry name" value="Protein kinase-like (PK-like)"/>
    <property type="match status" value="1"/>
</dbReference>
<dbReference type="Proteomes" id="UP000813444">
    <property type="component" value="Unassembled WGS sequence"/>
</dbReference>
<dbReference type="CDD" id="cd00180">
    <property type="entry name" value="PKc"/>
    <property type="match status" value="1"/>
</dbReference>
<organism evidence="2 3">
    <name type="scientific">Stachybotrys elegans</name>
    <dbReference type="NCBI Taxonomy" id="80388"/>
    <lineage>
        <taxon>Eukaryota</taxon>
        <taxon>Fungi</taxon>
        <taxon>Dikarya</taxon>
        <taxon>Ascomycota</taxon>
        <taxon>Pezizomycotina</taxon>
        <taxon>Sordariomycetes</taxon>
        <taxon>Hypocreomycetidae</taxon>
        <taxon>Hypocreales</taxon>
        <taxon>Stachybotryaceae</taxon>
        <taxon>Stachybotrys</taxon>
    </lineage>
</organism>
<dbReference type="AlphaFoldDB" id="A0A8K0S9P5"/>
<evidence type="ECO:0000259" key="1">
    <source>
        <dbReference type="PROSITE" id="PS50011"/>
    </source>
</evidence>
<dbReference type="PANTHER" id="PTHR24359">
    <property type="entry name" value="SERINE/THREONINE-PROTEIN KINASE SBK1"/>
    <property type="match status" value="1"/>
</dbReference>
<dbReference type="Gene3D" id="1.10.510.10">
    <property type="entry name" value="Transferase(Phosphotransferase) domain 1"/>
    <property type="match status" value="1"/>
</dbReference>
<dbReference type="InterPro" id="IPR011009">
    <property type="entry name" value="Kinase-like_dom_sf"/>
</dbReference>
<evidence type="ECO:0000313" key="2">
    <source>
        <dbReference type="EMBL" id="KAH7304163.1"/>
    </source>
</evidence>
<keyword evidence="3" id="KW-1185">Reference proteome</keyword>
<proteinExistence type="predicted"/>
<dbReference type="SMART" id="SM00220">
    <property type="entry name" value="S_TKc"/>
    <property type="match status" value="1"/>
</dbReference>
<accession>A0A8K0S9P5</accession>
<feature type="domain" description="Protein kinase" evidence="1">
    <location>
        <begin position="162"/>
        <end position="485"/>
    </location>
</feature>
<keyword evidence="2" id="KW-0418">Kinase</keyword>
<dbReference type="Pfam" id="PF00069">
    <property type="entry name" value="Pkinase"/>
    <property type="match status" value="1"/>
</dbReference>
<dbReference type="PROSITE" id="PS00108">
    <property type="entry name" value="PROTEIN_KINASE_ST"/>
    <property type="match status" value="1"/>
</dbReference>
<name>A0A8K0S9P5_9HYPO</name>
<comment type="caution">
    <text evidence="2">The sequence shown here is derived from an EMBL/GenBank/DDBJ whole genome shotgun (WGS) entry which is preliminary data.</text>
</comment>
<dbReference type="InterPro" id="IPR008271">
    <property type="entry name" value="Ser/Thr_kinase_AS"/>
</dbReference>
<dbReference type="GO" id="GO:0005524">
    <property type="term" value="F:ATP binding"/>
    <property type="evidence" value="ECO:0007669"/>
    <property type="project" value="InterPro"/>
</dbReference>
<dbReference type="PANTHER" id="PTHR24359:SF1">
    <property type="entry name" value="INHIBITOR OF NUCLEAR FACTOR KAPPA-B KINASE EPSILON SUBUNIT HOMOLOG 1-RELATED"/>
    <property type="match status" value="1"/>
</dbReference>
<dbReference type="GO" id="GO:0004674">
    <property type="term" value="F:protein serine/threonine kinase activity"/>
    <property type="evidence" value="ECO:0007669"/>
    <property type="project" value="TreeGrafter"/>
</dbReference>
<keyword evidence="2" id="KW-0808">Transferase</keyword>
<sequence length="512" mass="58310">MSSSYSDCDLSRELEDKILLSQIDDKRFLPLDSLETAINERSVNAELKDLEVGPKWLRESPELPGHIIKHAKKIFAALALMDKTGAIRGLLEEGLTDEYLPLSHTDHEGLASKSGDMHFAFSKWRNASVTEFVKRKQWLFLAPVLDTSGSLIKVDLDCPLPFVDSEMVDNGAAGIVHRAKLHPAHQIGYLKETVDLYVAVKQFLRKSDFNKEDDILQKIKTLRHPNIIRHFASIERGDKGYIVFPWADHGNLQEYWESEPETSPQRVLWSLQQMLGLSRALHLLHEHFKCRHGDVKPANILCVTCDGELILKLADFGVSRIHLAPTMKRREPTMSNMLTPSYQGPEVEFENLHKNDLRPRSRKYDIWSLGCVFLEFSLWLLHGPQGMQEFAAARGRGTSPNETSRPLYEVTDKAAKVARVHELVSETVEKLQLDPRCEGESALADLLSLVKDGMLQPEVDDRPMAREVSEELERIVHKAKEDPLYLFHSCSRTNIRALQFKDIPLEDFNNPL</sequence>
<dbReference type="EMBL" id="JAGPNK010000025">
    <property type="protein sequence ID" value="KAH7304163.1"/>
    <property type="molecule type" value="Genomic_DNA"/>
</dbReference>
<reference evidence="2" key="1">
    <citation type="journal article" date="2021" name="Nat. Commun.">
        <title>Genetic determinants of endophytism in the Arabidopsis root mycobiome.</title>
        <authorList>
            <person name="Mesny F."/>
            <person name="Miyauchi S."/>
            <person name="Thiergart T."/>
            <person name="Pickel B."/>
            <person name="Atanasova L."/>
            <person name="Karlsson M."/>
            <person name="Huettel B."/>
            <person name="Barry K.W."/>
            <person name="Haridas S."/>
            <person name="Chen C."/>
            <person name="Bauer D."/>
            <person name="Andreopoulos W."/>
            <person name="Pangilinan J."/>
            <person name="LaButti K."/>
            <person name="Riley R."/>
            <person name="Lipzen A."/>
            <person name="Clum A."/>
            <person name="Drula E."/>
            <person name="Henrissat B."/>
            <person name="Kohler A."/>
            <person name="Grigoriev I.V."/>
            <person name="Martin F.M."/>
            <person name="Hacquard S."/>
        </authorList>
    </citation>
    <scope>NUCLEOTIDE SEQUENCE</scope>
    <source>
        <strain evidence="2">MPI-CAGE-CH-0235</strain>
    </source>
</reference>
<dbReference type="PROSITE" id="PS50011">
    <property type="entry name" value="PROTEIN_KINASE_DOM"/>
    <property type="match status" value="1"/>
</dbReference>
<dbReference type="InterPro" id="IPR000719">
    <property type="entry name" value="Prot_kinase_dom"/>
</dbReference>
<gene>
    <name evidence="2" type="ORF">B0I35DRAFT_445616</name>
</gene>
<dbReference type="OrthoDB" id="1046782at2759"/>
<dbReference type="Gene3D" id="3.30.200.20">
    <property type="entry name" value="Phosphorylase Kinase, domain 1"/>
    <property type="match status" value="1"/>
</dbReference>
<protein>
    <submittedName>
        <fullName evidence="2">Kinase-like domain-containing protein</fullName>
    </submittedName>
</protein>
<evidence type="ECO:0000313" key="3">
    <source>
        <dbReference type="Proteomes" id="UP000813444"/>
    </source>
</evidence>